<feature type="repeat" description="WD" evidence="3">
    <location>
        <begin position="174"/>
        <end position="213"/>
    </location>
</feature>
<dbReference type="Proteomes" id="UP000001514">
    <property type="component" value="Unassembled WGS sequence"/>
</dbReference>
<dbReference type="Gramene" id="EFJ06104">
    <property type="protein sequence ID" value="EFJ06104"/>
    <property type="gene ID" value="SELMODRAFT_136046"/>
</dbReference>
<dbReference type="OrthoDB" id="674604at2759"/>
<dbReference type="InterPro" id="IPR001680">
    <property type="entry name" value="WD40_rpt"/>
</dbReference>
<evidence type="ECO:0000256" key="2">
    <source>
        <dbReference type="ARBA" id="ARBA00022737"/>
    </source>
</evidence>
<name>D8TB67_SELML</name>
<dbReference type="STRING" id="88036.D8TB67"/>
<feature type="region of interest" description="Disordered" evidence="4">
    <location>
        <begin position="20"/>
        <end position="45"/>
    </location>
</feature>
<dbReference type="PANTHER" id="PTHR22844">
    <property type="entry name" value="F-BOX AND WD40 DOMAIN PROTEIN"/>
    <property type="match status" value="1"/>
</dbReference>
<keyword evidence="1 3" id="KW-0853">WD repeat</keyword>
<sequence length="462" mass="50253">MDLELVLQFDANPAVLLPSSDSDSNSNAFSSTSRSSSNLSDSSSCSDNESLCSYRCLRSFNQESHAVFSLGLVHDGGVICGGLGNNQISVWRHSDATHLLTLRSKLHAGAVKSLLVAGDKLFSAHQDKKIRVWRLSKSNHTQHTLVATLPTLKDLVAESTSSRFPSKKNKAARSVQHTDVVSALALGDGVVYSASWDKTVKVWRLSDLKCIESFVAHDDAVKALVAKAGFLYTASVDSKIKIWKREASDKKSSKTYHRHLLARVLERPGNCSSAVNALALGGDGGDDKVLYGGSSDSSISVWELNPDMEAVSLSGLLSGHTQAVACLATLRDLLCSGSADKTIRLWRRERKQGCSPSHISLSVVQGHTGPVKSIVLAPDRIGLCSITSGSLDGQAKMWRVYPCQERDEEEKESPQSERFYFNSSDPLTARSEAQQWKLSTIKHALDEGGHFFRLAFETLQCS</sequence>
<dbReference type="AlphaFoldDB" id="D8TB67"/>
<dbReference type="InterPro" id="IPR015943">
    <property type="entry name" value="WD40/YVTN_repeat-like_dom_sf"/>
</dbReference>
<evidence type="ECO:0000313" key="5">
    <source>
        <dbReference type="EMBL" id="EFJ06104.1"/>
    </source>
</evidence>
<reference evidence="5 6" key="1">
    <citation type="journal article" date="2011" name="Science">
        <title>The Selaginella genome identifies genetic changes associated with the evolution of vascular plants.</title>
        <authorList>
            <person name="Banks J.A."/>
            <person name="Nishiyama T."/>
            <person name="Hasebe M."/>
            <person name="Bowman J.L."/>
            <person name="Gribskov M."/>
            <person name="dePamphilis C."/>
            <person name="Albert V.A."/>
            <person name="Aono N."/>
            <person name="Aoyama T."/>
            <person name="Ambrose B.A."/>
            <person name="Ashton N.W."/>
            <person name="Axtell M.J."/>
            <person name="Barker E."/>
            <person name="Barker M.S."/>
            <person name="Bennetzen J.L."/>
            <person name="Bonawitz N.D."/>
            <person name="Chapple C."/>
            <person name="Cheng C."/>
            <person name="Correa L.G."/>
            <person name="Dacre M."/>
            <person name="DeBarry J."/>
            <person name="Dreyer I."/>
            <person name="Elias M."/>
            <person name="Engstrom E.M."/>
            <person name="Estelle M."/>
            <person name="Feng L."/>
            <person name="Finet C."/>
            <person name="Floyd S.K."/>
            <person name="Frommer W.B."/>
            <person name="Fujita T."/>
            <person name="Gramzow L."/>
            <person name="Gutensohn M."/>
            <person name="Harholt J."/>
            <person name="Hattori M."/>
            <person name="Heyl A."/>
            <person name="Hirai T."/>
            <person name="Hiwatashi Y."/>
            <person name="Ishikawa M."/>
            <person name="Iwata M."/>
            <person name="Karol K.G."/>
            <person name="Koehler B."/>
            <person name="Kolukisaoglu U."/>
            <person name="Kubo M."/>
            <person name="Kurata T."/>
            <person name="Lalonde S."/>
            <person name="Li K."/>
            <person name="Li Y."/>
            <person name="Litt A."/>
            <person name="Lyons E."/>
            <person name="Manning G."/>
            <person name="Maruyama T."/>
            <person name="Michael T.P."/>
            <person name="Mikami K."/>
            <person name="Miyazaki S."/>
            <person name="Morinaga S."/>
            <person name="Murata T."/>
            <person name="Mueller-Roeber B."/>
            <person name="Nelson D.R."/>
            <person name="Obara M."/>
            <person name="Oguri Y."/>
            <person name="Olmstead R.G."/>
            <person name="Onodera N."/>
            <person name="Petersen B.L."/>
            <person name="Pils B."/>
            <person name="Prigge M."/>
            <person name="Rensing S.A."/>
            <person name="Riano-Pachon D.M."/>
            <person name="Roberts A.W."/>
            <person name="Sato Y."/>
            <person name="Scheller H.V."/>
            <person name="Schulz B."/>
            <person name="Schulz C."/>
            <person name="Shakirov E.V."/>
            <person name="Shibagaki N."/>
            <person name="Shinohara N."/>
            <person name="Shippen D.E."/>
            <person name="Soerensen I."/>
            <person name="Sotooka R."/>
            <person name="Sugimoto N."/>
            <person name="Sugita M."/>
            <person name="Sumikawa N."/>
            <person name="Tanurdzic M."/>
            <person name="Theissen G."/>
            <person name="Ulvskov P."/>
            <person name="Wakazuki S."/>
            <person name="Weng J.K."/>
            <person name="Willats W.W."/>
            <person name="Wipf D."/>
            <person name="Wolf P.G."/>
            <person name="Yang L."/>
            <person name="Zimmer A.D."/>
            <person name="Zhu Q."/>
            <person name="Mitros T."/>
            <person name="Hellsten U."/>
            <person name="Loque D."/>
            <person name="Otillar R."/>
            <person name="Salamov A."/>
            <person name="Schmutz J."/>
            <person name="Shapiro H."/>
            <person name="Lindquist E."/>
            <person name="Lucas S."/>
            <person name="Rokhsar D."/>
            <person name="Grigoriev I.V."/>
        </authorList>
    </citation>
    <scope>NUCLEOTIDE SEQUENCE [LARGE SCALE GENOMIC DNA]</scope>
</reference>
<feature type="repeat" description="WD" evidence="3">
    <location>
        <begin position="214"/>
        <end position="253"/>
    </location>
</feature>
<dbReference type="PRINTS" id="PR00320">
    <property type="entry name" value="GPROTEINBRPT"/>
</dbReference>
<dbReference type="PROSITE" id="PS50294">
    <property type="entry name" value="WD_REPEATS_REGION"/>
    <property type="match status" value="1"/>
</dbReference>
<evidence type="ECO:0000313" key="6">
    <source>
        <dbReference type="Proteomes" id="UP000001514"/>
    </source>
</evidence>
<dbReference type="InterPro" id="IPR045182">
    <property type="entry name" value="JINGUBANG-like"/>
</dbReference>
<feature type="repeat" description="WD" evidence="3">
    <location>
        <begin position="317"/>
        <end position="346"/>
    </location>
</feature>
<feature type="repeat" description="WD" evidence="3">
    <location>
        <begin position="364"/>
        <end position="400"/>
    </location>
</feature>
<dbReference type="KEGG" id="smo:SELMODRAFT_136046"/>
<dbReference type="InterPro" id="IPR020472">
    <property type="entry name" value="WD40_PAC1"/>
</dbReference>
<dbReference type="Gene3D" id="2.130.10.10">
    <property type="entry name" value="YVTN repeat-like/Quinoprotein amine dehydrogenase"/>
    <property type="match status" value="3"/>
</dbReference>
<dbReference type="InParanoid" id="D8TB67"/>
<evidence type="ECO:0000256" key="3">
    <source>
        <dbReference type="PROSITE-ProRule" id="PRU00221"/>
    </source>
</evidence>
<dbReference type="EMBL" id="GL377707">
    <property type="protein sequence ID" value="EFJ06104.1"/>
    <property type="molecule type" value="Genomic_DNA"/>
</dbReference>
<keyword evidence="6" id="KW-1185">Reference proteome</keyword>
<accession>D8TB67</accession>
<dbReference type="SMART" id="SM00320">
    <property type="entry name" value="WD40"/>
    <property type="match status" value="7"/>
</dbReference>
<evidence type="ECO:0000256" key="4">
    <source>
        <dbReference type="SAM" id="MobiDB-lite"/>
    </source>
</evidence>
<organism evidence="6">
    <name type="scientific">Selaginella moellendorffii</name>
    <name type="common">Spikemoss</name>
    <dbReference type="NCBI Taxonomy" id="88036"/>
    <lineage>
        <taxon>Eukaryota</taxon>
        <taxon>Viridiplantae</taxon>
        <taxon>Streptophyta</taxon>
        <taxon>Embryophyta</taxon>
        <taxon>Tracheophyta</taxon>
        <taxon>Lycopodiopsida</taxon>
        <taxon>Selaginellales</taxon>
        <taxon>Selaginellaceae</taxon>
        <taxon>Selaginella</taxon>
    </lineage>
</organism>
<gene>
    <name evidence="5" type="ORF">SELMODRAFT_136046</name>
</gene>
<dbReference type="eggNOG" id="KOG4155">
    <property type="taxonomic scope" value="Eukaryota"/>
</dbReference>
<dbReference type="HOGENOM" id="CLU_031007_0_0_1"/>
<dbReference type="OMA" id="NGPINCI"/>
<dbReference type="PROSITE" id="PS50082">
    <property type="entry name" value="WD_REPEATS_2"/>
    <property type="match status" value="4"/>
</dbReference>
<protein>
    <submittedName>
        <fullName evidence="5">Uncharacterized protein</fullName>
    </submittedName>
</protein>
<dbReference type="CDD" id="cd00200">
    <property type="entry name" value="WD40"/>
    <property type="match status" value="1"/>
</dbReference>
<dbReference type="Pfam" id="PF00400">
    <property type="entry name" value="WD40"/>
    <property type="match status" value="4"/>
</dbReference>
<keyword evidence="2" id="KW-0677">Repeat</keyword>
<dbReference type="SUPFAM" id="SSF50978">
    <property type="entry name" value="WD40 repeat-like"/>
    <property type="match status" value="1"/>
</dbReference>
<dbReference type="PANTHER" id="PTHR22844:SF387">
    <property type="entry name" value="F3I6.5 PROTEIN"/>
    <property type="match status" value="1"/>
</dbReference>
<proteinExistence type="predicted"/>
<evidence type="ECO:0000256" key="1">
    <source>
        <dbReference type="ARBA" id="ARBA00022574"/>
    </source>
</evidence>
<dbReference type="InterPro" id="IPR036322">
    <property type="entry name" value="WD40_repeat_dom_sf"/>
</dbReference>